<dbReference type="PROSITE" id="PS00108">
    <property type="entry name" value="PROTEIN_KINASE_ST"/>
    <property type="match status" value="1"/>
</dbReference>
<dbReference type="InterPro" id="IPR051681">
    <property type="entry name" value="Ser/Thr_Kinases-Pseudokinases"/>
</dbReference>
<evidence type="ECO:0000313" key="2">
    <source>
        <dbReference type="EMBL" id="EPS93658.1"/>
    </source>
</evidence>
<dbReference type="PROSITE" id="PS50011">
    <property type="entry name" value="PROTEIN_KINASE_DOM"/>
    <property type="match status" value="1"/>
</dbReference>
<evidence type="ECO:0000259" key="1">
    <source>
        <dbReference type="PROSITE" id="PS50011"/>
    </source>
</evidence>
<dbReference type="AlphaFoldDB" id="S8DR00"/>
<dbReference type="STRING" id="743788.S8DR00"/>
<reference evidence="2 3" key="1">
    <citation type="journal article" date="2012" name="Science">
        <title>The Paleozoic origin of enzymatic lignin decomposition reconstructed from 31 fungal genomes.</title>
        <authorList>
            <person name="Floudas D."/>
            <person name="Binder M."/>
            <person name="Riley R."/>
            <person name="Barry K."/>
            <person name="Blanchette R.A."/>
            <person name="Henrissat B."/>
            <person name="Martinez A.T."/>
            <person name="Otillar R."/>
            <person name="Spatafora J.W."/>
            <person name="Yadav J.S."/>
            <person name="Aerts A."/>
            <person name="Benoit I."/>
            <person name="Boyd A."/>
            <person name="Carlson A."/>
            <person name="Copeland A."/>
            <person name="Coutinho P.M."/>
            <person name="de Vries R.P."/>
            <person name="Ferreira P."/>
            <person name="Findley K."/>
            <person name="Foster B."/>
            <person name="Gaskell J."/>
            <person name="Glotzer D."/>
            <person name="Gorecki P."/>
            <person name="Heitman J."/>
            <person name="Hesse C."/>
            <person name="Hori C."/>
            <person name="Igarashi K."/>
            <person name="Jurgens J.A."/>
            <person name="Kallen N."/>
            <person name="Kersten P."/>
            <person name="Kohler A."/>
            <person name="Kuees U."/>
            <person name="Kumar T.K.A."/>
            <person name="Kuo A."/>
            <person name="LaButti K."/>
            <person name="Larrondo L.F."/>
            <person name="Lindquist E."/>
            <person name="Ling A."/>
            <person name="Lombard V."/>
            <person name="Lucas S."/>
            <person name="Lundell T."/>
            <person name="Martin R."/>
            <person name="McLaughlin D.J."/>
            <person name="Morgenstern I."/>
            <person name="Morin E."/>
            <person name="Murat C."/>
            <person name="Nagy L.G."/>
            <person name="Nolan M."/>
            <person name="Ohm R.A."/>
            <person name="Patyshakuliyeva A."/>
            <person name="Rokas A."/>
            <person name="Ruiz-Duenas F.J."/>
            <person name="Sabat G."/>
            <person name="Salamov A."/>
            <person name="Samejima M."/>
            <person name="Schmutz J."/>
            <person name="Slot J.C."/>
            <person name="St John F."/>
            <person name="Stenlid J."/>
            <person name="Sun H."/>
            <person name="Sun S."/>
            <person name="Syed K."/>
            <person name="Tsang A."/>
            <person name="Wiebenga A."/>
            <person name="Young D."/>
            <person name="Pisabarro A."/>
            <person name="Eastwood D.C."/>
            <person name="Martin F."/>
            <person name="Cullen D."/>
            <person name="Grigoriev I.V."/>
            <person name="Hibbett D.S."/>
        </authorList>
    </citation>
    <scope>NUCLEOTIDE SEQUENCE</scope>
    <source>
        <strain evidence="3">FP-58527</strain>
    </source>
</reference>
<dbReference type="InParanoid" id="S8DR00"/>
<organism evidence="2 3">
    <name type="scientific">Fomitopsis schrenkii</name>
    <name type="common">Brown rot fungus</name>
    <dbReference type="NCBI Taxonomy" id="2126942"/>
    <lineage>
        <taxon>Eukaryota</taxon>
        <taxon>Fungi</taxon>
        <taxon>Dikarya</taxon>
        <taxon>Basidiomycota</taxon>
        <taxon>Agaricomycotina</taxon>
        <taxon>Agaricomycetes</taxon>
        <taxon>Polyporales</taxon>
        <taxon>Fomitopsis</taxon>
    </lineage>
</organism>
<feature type="non-terminal residue" evidence="2">
    <location>
        <position position="321"/>
    </location>
</feature>
<dbReference type="Pfam" id="PF07714">
    <property type="entry name" value="PK_Tyr_Ser-Thr"/>
    <property type="match status" value="1"/>
</dbReference>
<proteinExistence type="predicted"/>
<dbReference type="eggNOG" id="KOG0192">
    <property type="taxonomic scope" value="Eukaryota"/>
</dbReference>
<dbReference type="GO" id="GO:0005524">
    <property type="term" value="F:ATP binding"/>
    <property type="evidence" value="ECO:0007669"/>
    <property type="project" value="InterPro"/>
</dbReference>
<dbReference type="GO" id="GO:0004674">
    <property type="term" value="F:protein serine/threonine kinase activity"/>
    <property type="evidence" value="ECO:0007669"/>
    <property type="project" value="TreeGrafter"/>
</dbReference>
<dbReference type="InterPro" id="IPR000719">
    <property type="entry name" value="Prot_kinase_dom"/>
</dbReference>
<dbReference type="InterPro" id="IPR001245">
    <property type="entry name" value="Ser-Thr/Tyr_kinase_cat_dom"/>
</dbReference>
<dbReference type="SMART" id="SM00220">
    <property type="entry name" value="S_TKc"/>
    <property type="match status" value="1"/>
</dbReference>
<keyword evidence="3" id="KW-1185">Reference proteome</keyword>
<dbReference type="Proteomes" id="UP000015241">
    <property type="component" value="Unassembled WGS sequence"/>
</dbReference>
<sequence length="321" mass="36295">MWPVDLRFKVVDNETRLAIAPRLANRVSDTLRRMCAKYQWLPGACIVPAGCLTLLGDSAIDCGGYADVWRAMYHAEGRSAVVALKVFRVYAKDKLRRVRKQKFCEEAILWLRLRHKNIVPLLGADMTLFPVCLVSVWMKYGNISGYLRRFPGEDRLRLLIDVAEGLAYLHGEGMVHGDLKCANILINDERHACIGDFGLSAVIHDPDTIMSITPSPNAVGTLRWTAPEILDPESFGLEHAVATLETDVYSFGMVMWEIFSGHTPYDEYRYDATAQWKILSGVRPERPLHATGMGLSDLVWDLIQRCWHVDRHMRPAADTIV</sequence>
<evidence type="ECO:0000313" key="3">
    <source>
        <dbReference type="Proteomes" id="UP000015241"/>
    </source>
</evidence>
<gene>
    <name evidence="2" type="ORF">FOMPIDRAFT_1135760</name>
</gene>
<protein>
    <recommendedName>
        <fullName evidence="1">Protein kinase domain-containing protein</fullName>
    </recommendedName>
</protein>
<feature type="domain" description="Protein kinase" evidence="1">
    <location>
        <begin position="54"/>
        <end position="321"/>
    </location>
</feature>
<dbReference type="PANTHER" id="PTHR44329:SF214">
    <property type="entry name" value="PROTEIN KINASE DOMAIN-CONTAINING PROTEIN"/>
    <property type="match status" value="1"/>
</dbReference>
<dbReference type="InterPro" id="IPR008271">
    <property type="entry name" value="Ser/Thr_kinase_AS"/>
</dbReference>
<dbReference type="HOGENOM" id="CLU_000288_7_18_1"/>
<dbReference type="PANTHER" id="PTHR44329">
    <property type="entry name" value="SERINE/THREONINE-PROTEIN KINASE TNNI3K-RELATED"/>
    <property type="match status" value="1"/>
</dbReference>
<name>S8DR00_FOMSC</name>
<dbReference type="InterPro" id="IPR011009">
    <property type="entry name" value="Kinase-like_dom_sf"/>
</dbReference>
<dbReference type="EMBL" id="KE504262">
    <property type="protein sequence ID" value="EPS93658.1"/>
    <property type="molecule type" value="Genomic_DNA"/>
</dbReference>
<accession>S8DR00</accession>
<dbReference type="Gene3D" id="1.10.510.10">
    <property type="entry name" value="Transferase(Phosphotransferase) domain 1"/>
    <property type="match status" value="1"/>
</dbReference>
<dbReference type="OrthoDB" id="2791079at2759"/>
<dbReference type="SUPFAM" id="SSF56112">
    <property type="entry name" value="Protein kinase-like (PK-like)"/>
    <property type="match status" value="1"/>
</dbReference>